<evidence type="ECO:0000313" key="3">
    <source>
        <dbReference type="Proteomes" id="UP000314616"/>
    </source>
</evidence>
<feature type="compositionally biased region" description="Gly residues" evidence="1">
    <location>
        <begin position="248"/>
        <end position="258"/>
    </location>
</feature>
<feature type="compositionally biased region" description="Basic and acidic residues" evidence="1">
    <location>
        <begin position="178"/>
        <end position="192"/>
    </location>
</feature>
<evidence type="ECO:0008006" key="4">
    <source>
        <dbReference type="Google" id="ProtNLM"/>
    </source>
</evidence>
<dbReference type="EMBL" id="CP040915">
    <property type="protein sequence ID" value="QDC26215.1"/>
    <property type="molecule type" value="Genomic_DNA"/>
</dbReference>
<organism evidence="2 3">
    <name type="scientific">Georgenia yuyongxinii</name>
    <dbReference type="NCBI Taxonomy" id="2589797"/>
    <lineage>
        <taxon>Bacteria</taxon>
        <taxon>Bacillati</taxon>
        <taxon>Actinomycetota</taxon>
        <taxon>Actinomycetes</taxon>
        <taxon>Micrococcales</taxon>
        <taxon>Bogoriellaceae</taxon>
        <taxon>Georgenia</taxon>
    </lineage>
</organism>
<dbReference type="InterPro" id="IPR006311">
    <property type="entry name" value="TAT_signal"/>
</dbReference>
<gene>
    <name evidence="2" type="ORF">FE374_17810</name>
</gene>
<feature type="compositionally biased region" description="Basic and acidic residues" evidence="1">
    <location>
        <begin position="226"/>
        <end position="247"/>
    </location>
</feature>
<dbReference type="AlphaFoldDB" id="A0A5B8C9S7"/>
<evidence type="ECO:0000313" key="2">
    <source>
        <dbReference type="EMBL" id="QDC26215.1"/>
    </source>
</evidence>
<proteinExistence type="predicted"/>
<dbReference type="OrthoDB" id="3712155at2"/>
<protein>
    <recommendedName>
        <fullName evidence="4">Tetratricopeptide repeat protein</fullName>
    </recommendedName>
</protein>
<feature type="region of interest" description="Disordered" evidence="1">
    <location>
        <begin position="152"/>
        <end position="258"/>
    </location>
</feature>
<dbReference type="RefSeq" id="WP_139930734.1">
    <property type="nucleotide sequence ID" value="NZ_CP040915.1"/>
</dbReference>
<dbReference type="PROSITE" id="PS51318">
    <property type="entry name" value="TAT"/>
    <property type="match status" value="1"/>
</dbReference>
<dbReference type="KEGG" id="gyu:FE374_17810"/>
<dbReference type="Proteomes" id="UP000314616">
    <property type="component" value="Chromosome"/>
</dbReference>
<feature type="compositionally biased region" description="Low complexity" evidence="1">
    <location>
        <begin position="203"/>
        <end position="220"/>
    </location>
</feature>
<sequence>MTEHLRRRRRLLAWSAPAVLLALLAGAVLLGVALGNAHARSAYDAGAPREAATRYAHQQPFTAVVVEPWKAWFNSGTAHERGGEHFAALEDLREAHRLVPAGTTDADGRPDPGTPECRVRNNLSLTLESMGDAARAADDPVMAGSYYREAMDTIGPCTSDGESAADQPPPEPDQQAEGPDRTEQRQRAKAEETEQQPQTGESQPGQEQQDAPDAQGGAQEPPADPRQQELEERNRRAEQDRQAEEQRSGGGAGDGQNW</sequence>
<reference evidence="2 3" key="1">
    <citation type="submission" date="2019-05" db="EMBL/GenBank/DDBJ databases">
        <title>Georgenia *** sp. nov., and Georgenia *** sp. nov., isolated from the intestinal contents of plateau pika (Ochotona curzoniae) in the Qinghai-Tibet plateau of China.</title>
        <authorList>
            <person name="Tian Z."/>
        </authorList>
    </citation>
    <scope>NUCLEOTIDE SEQUENCE [LARGE SCALE GENOMIC DNA]</scope>
    <source>
        <strain evidence="2 3">Z443</strain>
    </source>
</reference>
<evidence type="ECO:0000256" key="1">
    <source>
        <dbReference type="SAM" id="MobiDB-lite"/>
    </source>
</evidence>
<name>A0A5B8C9S7_9MICO</name>
<accession>A0A5B8C9S7</accession>